<dbReference type="SUPFAM" id="SSF101936">
    <property type="entry name" value="DNA-binding pseudobarrel domain"/>
    <property type="match status" value="1"/>
</dbReference>
<dbReference type="CDD" id="cd10017">
    <property type="entry name" value="B3_DNA"/>
    <property type="match status" value="1"/>
</dbReference>
<keyword evidence="6" id="KW-0175">Coiled coil</keyword>
<dbReference type="SMART" id="SM01019">
    <property type="entry name" value="B3"/>
    <property type="match status" value="1"/>
</dbReference>
<reference evidence="9" key="2">
    <citation type="submission" date="2015-03" db="UniProtKB">
        <authorList>
            <consortium name="EnsemblPlants"/>
        </authorList>
    </citation>
    <scope>IDENTIFICATION</scope>
</reference>
<feature type="region of interest" description="Disordered" evidence="7">
    <location>
        <begin position="328"/>
        <end position="372"/>
    </location>
</feature>
<dbReference type="InterPro" id="IPR015300">
    <property type="entry name" value="DNA-bd_pseudobarrel_sf"/>
</dbReference>
<feature type="compositionally biased region" description="Polar residues" evidence="7">
    <location>
        <begin position="416"/>
        <end position="430"/>
    </location>
</feature>
<feature type="domain" description="TF-B3" evidence="8">
    <location>
        <begin position="7"/>
        <end position="110"/>
    </location>
</feature>
<accession>A0A0D3ETI3</accession>
<feature type="compositionally biased region" description="Basic and acidic residues" evidence="7">
    <location>
        <begin position="351"/>
        <end position="365"/>
    </location>
</feature>
<proteinExistence type="predicted"/>
<dbReference type="Gramene" id="OBART01G29370.2">
    <property type="protein sequence ID" value="OBART01G29370.2"/>
    <property type="gene ID" value="OBART01G29370"/>
</dbReference>
<dbReference type="GO" id="GO:0003677">
    <property type="term" value="F:DNA binding"/>
    <property type="evidence" value="ECO:0007669"/>
    <property type="project" value="UniProtKB-KW"/>
</dbReference>
<keyword evidence="3" id="KW-0238">DNA-binding</keyword>
<dbReference type="PROSITE" id="PS50863">
    <property type="entry name" value="B3"/>
    <property type="match status" value="1"/>
</dbReference>
<evidence type="ECO:0000256" key="3">
    <source>
        <dbReference type="ARBA" id="ARBA00023125"/>
    </source>
</evidence>
<sequence length="787" mass="89814">MEEVRRHHHFIKVMVGEFARRLEIPQGFLIHIPEVDHSTFDASLPSSAKGTLQNSEGKTWPVELEKLDGHVFLTTGWAKFVEDNSLREYEFLLFRYDDNMHFMVLPFGLNACEKVIRSSGSPQGKLPCDIFCCTKRGRDGDRLTEAANSLTPSHSQVLQRTTQGHELISPQSFPDQHEVCGSKDGLDEHLSLNGPMEDDKANAIAEVMSILDVDKVTVELFCAMLVFYKWNVDAVAEDFDICRGKPQIQNLFLKHKLHFQFDIVKRKLRKFFPPDDYCSSPILESRKCSLEEPKLSNQPLQCDLTTKKCRLVDEHDLCNFSQKKRRKRGSFCSPETPRRSPRLARQNNSHDSAENTLKERSEERQPSPASMIYQAESRSEQACLCHDKTDSGSLFQDSKKVKPAHGEVDLCEEPQHNQGENEGNLDQVNNKETDEEQIERNAVETSESFTRRGCIKSSPASCEVPACLRINELSLTWKPAEHVNPLEKVLLDIQRDNFMKTISHVQGIIRNHPSDLLTADVITVVVQKEIFKWNCCLKDRDAQRIVNALLEHARKIKEMHNFNSEMRKEEFSAKLKVHLKWQLKEVETTYTSLELDYKKATSDDNIAFSMLHDKKKKLHNLQDEITGLQQSLEMKKDEMQKLAHQVAEHESVFQKSLMERLRIKEVMKGYEQTLAEVKVQLTSTEVGSIDIEALVKVEMDNMTKEIELSDVMLPASAINFPVLTKTKNVLKTSPAEISPDCANFPPYQKSRAHDKNERQGDSPVVIPATHDFFLALFSGSSCVCSKS</sequence>
<dbReference type="PANTHER" id="PTHR31920:SF122">
    <property type="entry name" value="B3 DOMAIN-CONTAINING PROTEIN REM23"/>
    <property type="match status" value="1"/>
</dbReference>
<dbReference type="PANTHER" id="PTHR31920">
    <property type="entry name" value="B3 DOMAIN-CONTAINING"/>
    <property type="match status" value="1"/>
</dbReference>
<comment type="subcellular location">
    <subcellularLocation>
        <location evidence="1">Nucleus</location>
    </subcellularLocation>
</comment>
<evidence type="ECO:0000256" key="7">
    <source>
        <dbReference type="SAM" id="MobiDB-lite"/>
    </source>
</evidence>
<dbReference type="AlphaFoldDB" id="A0A0D3ETI3"/>
<evidence type="ECO:0000256" key="6">
    <source>
        <dbReference type="SAM" id="Coils"/>
    </source>
</evidence>
<evidence type="ECO:0000256" key="5">
    <source>
        <dbReference type="ARBA" id="ARBA00023242"/>
    </source>
</evidence>
<dbReference type="Proteomes" id="UP000026960">
    <property type="component" value="Chromosome 1"/>
</dbReference>
<feature type="region of interest" description="Disordered" evidence="7">
    <location>
        <begin position="412"/>
        <end position="444"/>
    </location>
</feature>
<dbReference type="Gene3D" id="2.40.330.10">
    <property type="entry name" value="DNA-binding pseudobarrel domain"/>
    <property type="match status" value="1"/>
</dbReference>
<dbReference type="eggNOG" id="ENOG502SYBV">
    <property type="taxonomic scope" value="Eukaryota"/>
</dbReference>
<dbReference type="GO" id="GO:0005634">
    <property type="term" value="C:nucleus"/>
    <property type="evidence" value="ECO:0007669"/>
    <property type="project" value="UniProtKB-SubCell"/>
</dbReference>
<keyword evidence="10" id="KW-1185">Reference proteome</keyword>
<dbReference type="InterPro" id="IPR050655">
    <property type="entry name" value="Plant_B3_domain"/>
</dbReference>
<evidence type="ECO:0000256" key="4">
    <source>
        <dbReference type="ARBA" id="ARBA00023163"/>
    </source>
</evidence>
<keyword evidence="5" id="KW-0539">Nucleus</keyword>
<dbReference type="InterPro" id="IPR003340">
    <property type="entry name" value="B3_DNA-bd"/>
</dbReference>
<dbReference type="PaxDb" id="65489-OBART01G29370.2"/>
<reference evidence="9" key="1">
    <citation type="journal article" date="2009" name="Rice">
        <title>De Novo Next Generation Sequencing of Plant Genomes.</title>
        <authorList>
            <person name="Rounsley S."/>
            <person name="Marri P.R."/>
            <person name="Yu Y."/>
            <person name="He R."/>
            <person name="Sisneros N."/>
            <person name="Goicoechea J.L."/>
            <person name="Lee S.J."/>
            <person name="Angelova A."/>
            <person name="Kudrna D."/>
            <person name="Luo M."/>
            <person name="Affourtit J."/>
            <person name="Desany B."/>
            <person name="Knight J."/>
            <person name="Niazi F."/>
            <person name="Egholm M."/>
            <person name="Wing R.A."/>
        </authorList>
    </citation>
    <scope>NUCLEOTIDE SEQUENCE [LARGE SCALE GENOMIC DNA]</scope>
    <source>
        <strain evidence="9">cv. IRGC 105608</strain>
    </source>
</reference>
<protein>
    <recommendedName>
        <fullName evidence="8">TF-B3 domain-containing protein</fullName>
    </recommendedName>
</protein>
<keyword evidence="4" id="KW-0804">Transcription</keyword>
<feature type="coiled-coil region" evidence="6">
    <location>
        <begin position="583"/>
        <end position="652"/>
    </location>
</feature>
<evidence type="ECO:0000256" key="2">
    <source>
        <dbReference type="ARBA" id="ARBA00023015"/>
    </source>
</evidence>
<evidence type="ECO:0000259" key="8">
    <source>
        <dbReference type="PROSITE" id="PS50863"/>
    </source>
</evidence>
<organism evidence="9">
    <name type="scientific">Oryza barthii</name>
    <dbReference type="NCBI Taxonomy" id="65489"/>
    <lineage>
        <taxon>Eukaryota</taxon>
        <taxon>Viridiplantae</taxon>
        <taxon>Streptophyta</taxon>
        <taxon>Embryophyta</taxon>
        <taxon>Tracheophyta</taxon>
        <taxon>Spermatophyta</taxon>
        <taxon>Magnoliopsida</taxon>
        <taxon>Liliopsida</taxon>
        <taxon>Poales</taxon>
        <taxon>Poaceae</taxon>
        <taxon>BOP clade</taxon>
        <taxon>Oryzoideae</taxon>
        <taxon>Oryzeae</taxon>
        <taxon>Oryzinae</taxon>
        <taxon>Oryza</taxon>
    </lineage>
</organism>
<keyword evidence="2" id="KW-0805">Transcription regulation</keyword>
<evidence type="ECO:0000313" key="10">
    <source>
        <dbReference type="Proteomes" id="UP000026960"/>
    </source>
</evidence>
<dbReference type="EnsemblPlants" id="OBART01G29370.2">
    <property type="protein sequence ID" value="OBART01G29370.2"/>
    <property type="gene ID" value="OBART01G29370"/>
</dbReference>
<evidence type="ECO:0000313" key="9">
    <source>
        <dbReference type="EnsemblPlants" id="OBART01G29370.2"/>
    </source>
</evidence>
<dbReference type="STRING" id="65489.A0A0D3ETI3"/>
<evidence type="ECO:0000256" key="1">
    <source>
        <dbReference type="ARBA" id="ARBA00004123"/>
    </source>
</evidence>
<dbReference type="Pfam" id="PF02362">
    <property type="entry name" value="B3"/>
    <property type="match status" value="1"/>
</dbReference>
<name>A0A0D3ETI3_9ORYZ</name>